<gene>
    <name evidence="2" type="ORF">GLX28_14550</name>
</gene>
<evidence type="ECO:0000313" key="3">
    <source>
        <dbReference type="Proteomes" id="UP000430519"/>
    </source>
</evidence>
<feature type="transmembrane region" description="Helical" evidence="1">
    <location>
        <begin position="72"/>
        <end position="96"/>
    </location>
</feature>
<sequence length="133" mass="13740">MMIGENGKTFRAVSRMVNLQVVRAMKARYRLFVYAMATAAFTGSESLAQLIQPGGNNRPDNVINGGVCGANGILSWLTGTKMIATFLAIGLVGYFLGRAVGKQGAQDGLIGAGVAVLGLAAIKAITSIFVAGC</sequence>
<organism evidence="2 3">
    <name type="scientific">Deinococcus xianganensis</name>
    <dbReference type="NCBI Taxonomy" id="1507289"/>
    <lineage>
        <taxon>Bacteria</taxon>
        <taxon>Thermotogati</taxon>
        <taxon>Deinococcota</taxon>
        <taxon>Deinococci</taxon>
        <taxon>Deinococcales</taxon>
        <taxon>Deinococcaceae</taxon>
        <taxon>Deinococcus</taxon>
    </lineage>
</organism>
<keyword evidence="3" id="KW-1185">Reference proteome</keyword>
<dbReference type="Proteomes" id="UP000430519">
    <property type="component" value="Unassembled WGS sequence"/>
</dbReference>
<dbReference type="AlphaFoldDB" id="A0A6I4YTA6"/>
<accession>A0A6I4YTA6</accession>
<reference evidence="2 3" key="1">
    <citation type="submission" date="2019-11" db="EMBL/GenBank/DDBJ databases">
        <title>Genome sequence of Deinococcus xianganensis Y35, AI-2 producing algicidal bacterium, isolated from lake water.</title>
        <authorList>
            <person name="Li Y."/>
        </authorList>
    </citation>
    <scope>NUCLEOTIDE SEQUENCE [LARGE SCALE GENOMIC DNA]</scope>
    <source>
        <strain evidence="2 3">Y35</strain>
    </source>
</reference>
<evidence type="ECO:0000313" key="2">
    <source>
        <dbReference type="EMBL" id="MXV20855.1"/>
    </source>
</evidence>
<evidence type="ECO:0000256" key="1">
    <source>
        <dbReference type="SAM" id="Phobius"/>
    </source>
</evidence>
<feature type="transmembrane region" description="Helical" evidence="1">
    <location>
        <begin position="108"/>
        <end position="131"/>
    </location>
</feature>
<proteinExistence type="predicted"/>
<keyword evidence="1" id="KW-1133">Transmembrane helix</keyword>
<dbReference type="RefSeq" id="WP_237427457.1">
    <property type="nucleotide sequence ID" value="NZ_WVHK01000061.1"/>
</dbReference>
<dbReference type="EMBL" id="WVHK01000061">
    <property type="protein sequence ID" value="MXV20855.1"/>
    <property type="molecule type" value="Genomic_DNA"/>
</dbReference>
<name>A0A6I4YTA6_9DEIO</name>
<comment type="caution">
    <text evidence="2">The sequence shown here is derived from an EMBL/GenBank/DDBJ whole genome shotgun (WGS) entry which is preliminary data.</text>
</comment>
<protein>
    <submittedName>
        <fullName evidence="2">Uncharacterized protein</fullName>
    </submittedName>
</protein>
<keyword evidence="1" id="KW-0472">Membrane</keyword>
<keyword evidence="1" id="KW-0812">Transmembrane</keyword>